<dbReference type="GO" id="GO:0004674">
    <property type="term" value="F:protein serine/threonine kinase activity"/>
    <property type="evidence" value="ECO:0007669"/>
    <property type="project" value="UniProtKB-KW"/>
</dbReference>
<dbReference type="EMBL" id="JAEQMG010000061">
    <property type="protein sequence ID" value="MBK6088473.1"/>
    <property type="molecule type" value="Genomic_DNA"/>
</dbReference>
<proteinExistence type="predicted"/>
<dbReference type="CDD" id="cd16936">
    <property type="entry name" value="HATPase_RsbW-like"/>
    <property type="match status" value="1"/>
</dbReference>
<keyword evidence="4" id="KW-1185">Reference proteome</keyword>
<dbReference type="Pfam" id="PF13581">
    <property type="entry name" value="HATPase_c_2"/>
    <property type="match status" value="1"/>
</dbReference>
<keyword evidence="3" id="KW-0067">ATP-binding</keyword>
<organism evidence="3 4">
    <name type="scientific">Ruminococcus difficilis</name>
    <dbReference type="NCBI Taxonomy" id="2763069"/>
    <lineage>
        <taxon>Bacteria</taxon>
        <taxon>Bacillati</taxon>
        <taxon>Bacillota</taxon>
        <taxon>Clostridia</taxon>
        <taxon>Eubacteriales</taxon>
        <taxon>Oscillospiraceae</taxon>
        <taxon>Ruminococcus</taxon>
    </lineage>
</organism>
<reference evidence="3" key="1">
    <citation type="submission" date="2021-01" db="EMBL/GenBank/DDBJ databases">
        <title>Genome public.</title>
        <authorList>
            <person name="Liu C."/>
            <person name="Sun Q."/>
        </authorList>
    </citation>
    <scope>NUCLEOTIDE SEQUENCE</scope>
    <source>
        <strain evidence="3">M6</strain>
    </source>
</reference>
<dbReference type="GO" id="GO:0005524">
    <property type="term" value="F:ATP binding"/>
    <property type="evidence" value="ECO:0007669"/>
    <property type="project" value="UniProtKB-KW"/>
</dbReference>
<dbReference type="AlphaFoldDB" id="A0A934U0X3"/>
<dbReference type="SUPFAM" id="SSF55874">
    <property type="entry name" value="ATPase domain of HSP90 chaperone/DNA topoisomerase II/histidine kinase"/>
    <property type="match status" value="1"/>
</dbReference>
<dbReference type="Proteomes" id="UP000633365">
    <property type="component" value="Unassembled WGS sequence"/>
</dbReference>
<name>A0A934U0X3_9FIRM</name>
<dbReference type="PANTHER" id="PTHR35526:SF6">
    <property type="entry name" value="SLR1861 PROTEIN"/>
    <property type="match status" value="1"/>
</dbReference>
<evidence type="ECO:0000313" key="4">
    <source>
        <dbReference type="Proteomes" id="UP000633365"/>
    </source>
</evidence>
<sequence length="136" mass="15071">MKELTVDAVVGNIETITDFVNAELELLDCPLKVQIQIDVAIDELFGNIAHYAYGHIKGKATVQIAFDEAERTVTLTFIDSGTPFDPLKKADPDTTLSAQERSIGGLGIFLVKKSMDHMEYRYQDGHNILSIMKKLG</sequence>
<comment type="caution">
    <text evidence="3">The sequence shown here is derived from an EMBL/GenBank/DDBJ whole genome shotgun (WGS) entry which is preliminary data.</text>
</comment>
<keyword evidence="1" id="KW-0418">Kinase</keyword>
<feature type="domain" description="Histidine kinase/HSP90-like ATPase" evidence="2">
    <location>
        <begin position="11"/>
        <end position="132"/>
    </location>
</feature>
<keyword evidence="3" id="KW-0547">Nucleotide-binding</keyword>
<dbReference type="InterPro" id="IPR003594">
    <property type="entry name" value="HATPase_dom"/>
</dbReference>
<evidence type="ECO:0000256" key="1">
    <source>
        <dbReference type="ARBA" id="ARBA00022527"/>
    </source>
</evidence>
<gene>
    <name evidence="3" type="ORF">JKK62_07360</name>
</gene>
<dbReference type="Gene3D" id="3.30.565.10">
    <property type="entry name" value="Histidine kinase-like ATPase, C-terminal domain"/>
    <property type="match status" value="1"/>
</dbReference>
<dbReference type="InterPro" id="IPR050267">
    <property type="entry name" value="Anti-sigma-factor_SerPK"/>
</dbReference>
<dbReference type="PANTHER" id="PTHR35526">
    <property type="entry name" value="ANTI-SIGMA-F FACTOR RSBW-RELATED"/>
    <property type="match status" value="1"/>
</dbReference>
<protein>
    <submittedName>
        <fullName evidence="3">ATP-binding protein</fullName>
    </submittedName>
</protein>
<evidence type="ECO:0000259" key="2">
    <source>
        <dbReference type="Pfam" id="PF13581"/>
    </source>
</evidence>
<evidence type="ECO:0000313" key="3">
    <source>
        <dbReference type="EMBL" id="MBK6088473.1"/>
    </source>
</evidence>
<accession>A0A934U0X3</accession>
<keyword evidence="1" id="KW-0723">Serine/threonine-protein kinase</keyword>
<dbReference type="InterPro" id="IPR036890">
    <property type="entry name" value="HATPase_C_sf"/>
</dbReference>
<keyword evidence="1" id="KW-0808">Transferase</keyword>